<feature type="active site" description="Proton donor" evidence="5">
    <location>
        <position position="130"/>
    </location>
</feature>
<dbReference type="InterPro" id="IPR014710">
    <property type="entry name" value="RmlC-like_jellyroll"/>
</dbReference>
<dbReference type="AlphaFoldDB" id="D0L0U6"/>
<keyword evidence="7 8" id="KW-0413">Isomerase</keyword>
<evidence type="ECO:0000256" key="3">
    <source>
        <dbReference type="ARBA" id="ARBA00012098"/>
    </source>
</evidence>
<dbReference type="HOGENOM" id="CLU_090940_1_1_6"/>
<gene>
    <name evidence="8" type="ordered locus">Hneap_1487</name>
</gene>
<organism evidence="8 9">
    <name type="scientific">Halothiobacillus neapolitanus (strain ATCC 23641 / DSM 15147 / CIP 104769 / NCIMB 8539 / c2)</name>
    <name type="common">Thiobacillus neapolitanus</name>
    <dbReference type="NCBI Taxonomy" id="555778"/>
    <lineage>
        <taxon>Bacteria</taxon>
        <taxon>Pseudomonadati</taxon>
        <taxon>Pseudomonadota</taxon>
        <taxon>Gammaproteobacteria</taxon>
        <taxon>Chromatiales</taxon>
        <taxon>Halothiobacillaceae</taxon>
        <taxon>Halothiobacillus</taxon>
    </lineage>
</organism>
<reference evidence="8 9" key="1">
    <citation type="submission" date="2009-10" db="EMBL/GenBank/DDBJ databases">
        <title>Complete sequence of Halothiobacillus neapolitanus c2.</title>
        <authorList>
            <consortium name="US DOE Joint Genome Institute"/>
            <person name="Lucas S."/>
            <person name="Copeland A."/>
            <person name="Lapidus A."/>
            <person name="Glavina del Rio T."/>
            <person name="Tice H."/>
            <person name="Bruce D."/>
            <person name="Goodwin L."/>
            <person name="Pitluck S."/>
            <person name="Davenport K."/>
            <person name="Brettin T."/>
            <person name="Detter J.C."/>
            <person name="Han C."/>
            <person name="Tapia R."/>
            <person name="Larimer F."/>
            <person name="Land M."/>
            <person name="Hauser L."/>
            <person name="Kyrpides N."/>
            <person name="Mikhailova N."/>
            <person name="Kerfeld C."/>
            <person name="Cannon G."/>
            <person name="Heinhort S."/>
        </authorList>
    </citation>
    <scope>NUCLEOTIDE SEQUENCE [LARGE SCALE GENOMIC DNA]</scope>
    <source>
        <strain evidence="9">ATCC 23641 / c2</strain>
    </source>
</reference>
<comment type="subunit">
    <text evidence="7">Homodimer.</text>
</comment>
<evidence type="ECO:0000256" key="1">
    <source>
        <dbReference type="ARBA" id="ARBA00001298"/>
    </source>
</evidence>
<dbReference type="Pfam" id="PF00908">
    <property type="entry name" value="dTDP_sugar_isom"/>
    <property type="match status" value="1"/>
</dbReference>
<dbReference type="UniPathway" id="UPA00124"/>
<dbReference type="EMBL" id="CP001801">
    <property type="protein sequence ID" value="ACX96319.1"/>
    <property type="molecule type" value="Genomic_DNA"/>
</dbReference>
<dbReference type="InterPro" id="IPR011051">
    <property type="entry name" value="RmlC_Cupin_sf"/>
</dbReference>
<name>D0L0U6_HALNC</name>
<dbReference type="Proteomes" id="UP000009102">
    <property type="component" value="Chromosome"/>
</dbReference>
<protein>
    <recommendedName>
        <fullName evidence="4 7">dTDP-4-dehydrorhamnose 3,5-epimerase</fullName>
        <ecNumber evidence="3 7">5.1.3.13</ecNumber>
    </recommendedName>
    <alternativeName>
        <fullName evidence="7">Thymidine diphospho-4-keto-rhamnose 3,5-epimerase</fullName>
    </alternativeName>
</protein>
<dbReference type="PANTHER" id="PTHR21047:SF2">
    <property type="entry name" value="THYMIDINE DIPHOSPHO-4-KETO-RHAMNOSE 3,5-EPIMERASE"/>
    <property type="match status" value="1"/>
</dbReference>
<evidence type="ECO:0000256" key="6">
    <source>
        <dbReference type="PIRSR" id="PIRSR600888-3"/>
    </source>
</evidence>
<comment type="similarity">
    <text evidence="7">Belongs to the dTDP-4-dehydrorhamnose 3,5-epimerase family.</text>
</comment>
<evidence type="ECO:0000256" key="7">
    <source>
        <dbReference type="RuleBase" id="RU364069"/>
    </source>
</evidence>
<dbReference type="PANTHER" id="PTHR21047">
    <property type="entry name" value="DTDP-6-DEOXY-D-GLUCOSE-3,5 EPIMERASE"/>
    <property type="match status" value="1"/>
</dbReference>
<dbReference type="CDD" id="cd00438">
    <property type="entry name" value="cupin_RmlC"/>
    <property type="match status" value="1"/>
</dbReference>
<evidence type="ECO:0000313" key="9">
    <source>
        <dbReference type="Proteomes" id="UP000009102"/>
    </source>
</evidence>
<dbReference type="GO" id="GO:0000271">
    <property type="term" value="P:polysaccharide biosynthetic process"/>
    <property type="evidence" value="ECO:0007669"/>
    <property type="project" value="TreeGrafter"/>
</dbReference>
<dbReference type="Gene3D" id="2.60.120.10">
    <property type="entry name" value="Jelly Rolls"/>
    <property type="match status" value="1"/>
</dbReference>
<comment type="pathway">
    <text evidence="7">Carbohydrate biosynthesis; dTDP-L-rhamnose biosynthesis.</text>
</comment>
<dbReference type="GO" id="GO:0005829">
    <property type="term" value="C:cytosol"/>
    <property type="evidence" value="ECO:0007669"/>
    <property type="project" value="TreeGrafter"/>
</dbReference>
<dbReference type="STRING" id="555778.Hneap_1487"/>
<dbReference type="GO" id="GO:0019305">
    <property type="term" value="P:dTDP-rhamnose biosynthetic process"/>
    <property type="evidence" value="ECO:0007669"/>
    <property type="project" value="UniProtKB-UniRule"/>
</dbReference>
<dbReference type="EC" id="5.1.3.13" evidence="3 7"/>
<dbReference type="OrthoDB" id="9800680at2"/>
<sequence>MIKKPTKLLGTLLLEPKVFGDERGFFMETWNAQRYREFGLEENFVQDNLSRSRRGVLRGLHFQEPNPQGKLVSVLDGEVFDVAVDIRRGSPTFGQWEGYTLSAQNKLQFYIPPGFAHGFCVTSDTALFAYKCTELYQPANEGAIAWDDPDLNIPWPIDQPELSAKDAKGIRLADYPSDKLPQFD</sequence>
<feature type="active site" description="Proton acceptor" evidence="5">
    <location>
        <position position="61"/>
    </location>
</feature>
<dbReference type="InterPro" id="IPR000888">
    <property type="entry name" value="RmlC-like"/>
</dbReference>
<proteinExistence type="inferred from homology"/>
<evidence type="ECO:0000256" key="4">
    <source>
        <dbReference type="ARBA" id="ARBA00019595"/>
    </source>
</evidence>
<dbReference type="RefSeq" id="WP_012824353.1">
    <property type="nucleotide sequence ID" value="NC_013422.1"/>
</dbReference>
<evidence type="ECO:0000256" key="5">
    <source>
        <dbReference type="PIRSR" id="PIRSR600888-1"/>
    </source>
</evidence>
<evidence type="ECO:0000256" key="2">
    <source>
        <dbReference type="ARBA" id="ARBA00001997"/>
    </source>
</evidence>
<dbReference type="GO" id="GO:0008830">
    <property type="term" value="F:dTDP-4-dehydrorhamnose 3,5-epimerase activity"/>
    <property type="evidence" value="ECO:0007669"/>
    <property type="project" value="UniProtKB-UniRule"/>
</dbReference>
<dbReference type="SUPFAM" id="SSF51182">
    <property type="entry name" value="RmlC-like cupins"/>
    <property type="match status" value="1"/>
</dbReference>
<dbReference type="KEGG" id="hna:Hneap_1487"/>
<comment type="function">
    <text evidence="2 7">Catalyzes the epimerization of the C3' and C5'positions of dTDP-6-deoxy-D-xylo-4-hexulose, forming dTDP-6-deoxy-L-lyxo-4-hexulose.</text>
</comment>
<feature type="site" description="Participates in a stacking interaction with the thymidine ring of dTDP-4-oxo-6-deoxyglucose" evidence="6">
    <location>
        <position position="136"/>
    </location>
</feature>
<comment type="catalytic activity">
    <reaction evidence="1 7">
        <text>dTDP-4-dehydro-6-deoxy-alpha-D-glucose = dTDP-4-dehydro-beta-L-rhamnose</text>
        <dbReference type="Rhea" id="RHEA:16969"/>
        <dbReference type="ChEBI" id="CHEBI:57649"/>
        <dbReference type="ChEBI" id="CHEBI:62830"/>
        <dbReference type="EC" id="5.1.3.13"/>
    </reaction>
</comment>
<accession>D0L0U6</accession>
<dbReference type="eggNOG" id="COG1898">
    <property type="taxonomic scope" value="Bacteria"/>
</dbReference>
<dbReference type="NCBIfam" id="TIGR01221">
    <property type="entry name" value="rmlC"/>
    <property type="match status" value="1"/>
</dbReference>
<keyword evidence="9" id="KW-1185">Reference proteome</keyword>
<evidence type="ECO:0000313" key="8">
    <source>
        <dbReference type="EMBL" id="ACX96319.1"/>
    </source>
</evidence>